<dbReference type="RefSeq" id="WP_016166619.1">
    <property type="nucleotide sequence ID" value="NZ_JHZG01000011.1"/>
</dbReference>
<name>R9B118_9GAMM</name>
<dbReference type="AlphaFoldDB" id="R9B118"/>
<evidence type="ECO:0000313" key="2">
    <source>
        <dbReference type="Proteomes" id="UP000016201"/>
    </source>
</evidence>
<dbReference type="PATRIC" id="fig|1120927.3.peg.1487"/>
<comment type="caution">
    <text evidence="1">The sequence shown here is derived from an EMBL/GenBank/DDBJ whole genome shotgun (WGS) entry which is preliminary data.</text>
</comment>
<proteinExistence type="predicted"/>
<organism evidence="1 2">
    <name type="scientific">Acinetobacter tandoii DSM 14970 = CIP 107469</name>
    <dbReference type="NCBI Taxonomy" id="1120927"/>
    <lineage>
        <taxon>Bacteria</taxon>
        <taxon>Pseudomonadati</taxon>
        <taxon>Pseudomonadota</taxon>
        <taxon>Gammaproteobacteria</taxon>
        <taxon>Moraxellales</taxon>
        <taxon>Moraxellaceae</taxon>
        <taxon>Acinetobacter</taxon>
    </lineage>
</organism>
<dbReference type="Proteomes" id="UP000016201">
    <property type="component" value="Unassembled WGS sequence"/>
</dbReference>
<dbReference type="OrthoDB" id="7041959at2"/>
<reference evidence="1 2" key="1">
    <citation type="submission" date="2013-03" db="EMBL/GenBank/DDBJ databases">
        <title>The Genome Sequence of Acinetobacter tandoii CIP 107469.</title>
        <authorList>
            <consortium name="The Broad Institute Genome Sequencing Platform"/>
            <consortium name="The Broad Institute Genome Sequencing Center for Infectious Disease"/>
            <person name="Cerqueira G."/>
            <person name="Feldgarden M."/>
            <person name="Courvalin P."/>
            <person name="Perichon B."/>
            <person name="Grillot-Courvalin C."/>
            <person name="Clermont D."/>
            <person name="Rocha E."/>
            <person name="Yoon E.-J."/>
            <person name="Nemec A."/>
            <person name="Walker B."/>
            <person name="Young S.K."/>
            <person name="Zeng Q."/>
            <person name="Gargeya S."/>
            <person name="Fitzgerald M."/>
            <person name="Haas B."/>
            <person name="Abouelleil A."/>
            <person name="Alvarado L."/>
            <person name="Arachchi H.M."/>
            <person name="Berlin A.M."/>
            <person name="Chapman S.B."/>
            <person name="Dewar J."/>
            <person name="Goldberg J."/>
            <person name="Griggs A."/>
            <person name="Gujja S."/>
            <person name="Hansen M."/>
            <person name="Howarth C."/>
            <person name="Imamovic A."/>
            <person name="Larimer J."/>
            <person name="McCowan C."/>
            <person name="Murphy C."/>
            <person name="Neiman D."/>
            <person name="Pearson M."/>
            <person name="Priest M."/>
            <person name="Roberts A."/>
            <person name="Saif S."/>
            <person name="Shea T."/>
            <person name="Sisk P."/>
            <person name="Sykes S."/>
            <person name="Wortman J."/>
            <person name="Nusbaum C."/>
            <person name="Birren B."/>
        </authorList>
    </citation>
    <scope>NUCLEOTIDE SEQUENCE [LARGE SCALE GENOMIC DNA]</scope>
    <source>
        <strain evidence="1 2">CIP 107469</strain>
    </source>
</reference>
<keyword evidence="2" id="KW-1185">Reference proteome</keyword>
<dbReference type="EMBL" id="AQFM01000036">
    <property type="protein sequence ID" value="EOR08179.1"/>
    <property type="molecule type" value="Genomic_DNA"/>
</dbReference>
<protein>
    <submittedName>
        <fullName evidence="1">Uncharacterized protein</fullName>
    </submittedName>
</protein>
<accession>R9B118</accession>
<evidence type="ECO:0000313" key="1">
    <source>
        <dbReference type="EMBL" id="EOR08179.1"/>
    </source>
</evidence>
<gene>
    <name evidence="1" type="ORF">I593_01534</name>
</gene>
<sequence>MRNRFSGYCYYCTQFVAKGAGHFEKRQDAKGFRVIHAECVFKQREDKQKANGVTA</sequence>